<evidence type="ECO:0000256" key="1">
    <source>
        <dbReference type="SAM" id="MobiDB-lite"/>
    </source>
</evidence>
<sequence length="261" mass="27493">MSLSTRSSHLSEGNTTTSKSSLNIPEHHELRKSPIMKMTQEAAGEPASVGGGGKANVTNNSVIGPSTSTTAHSSKLNSVTFMRPRYSRRVHSKSEPHRTSPTSTSGSTACNESPTKSADDSITSEQRRVSAPVAQGSPGSSLIPKLGIRGSFIAKQPPIPPRNSSDGKCGIFPTTAPKENSKGKPETIPPTVIKDIQEPANLPTAPPGNENQPPPKTGENQSTIIASTRGIRGLRRLRAGSLRGQRGRAFHGASPHKSSQE</sequence>
<organism evidence="2 3">
    <name type="scientific">Trichoderma asperellum (strain ATCC 204424 / CBS 433.97 / NBRC 101777)</name>
    <dbReference type="NCBI Taxonomy" id="1042311"/>
    <lineage>
        <taxon>Eukaryota</taxon>
        <taxon>Fungi</taxon>
        <taxon>Dikarya</taxon>
        <taxon>Ascomycota</taxon>
        <taxon>Pezizomycotina</taxon>
        <taxon>Sordariomycetes</taxon>
        <taxon>Hypocreomycetidae</taxon>
        <taxon>Hypocreales</taxon>
        <taxon>Hypocreaceae</taxon>
        <taxon>Trichoderma</taxon>
    </lineage>
</organism>
<dbReference type="EMBL" id="KZ679259">
    <property type="protein sequence ID" value="PTB43561.1"/>
    <property type="molecule type" value="Genomic_DNA"/>
</dbReference>
<feature type="compositionally biased region" description="Polar residues" evidence="1">
    <location>
        <begin position="99"/>
        <end position="124"/>
    </location>
</feature>
<reference evidence="2 3" key="1">
    <citation type="submission" date="2016-07" db="EMBL/GenBank/DDBJ databases">
        <title>Multiple horizontal gene transfer events from other fungi enriched the ability of initially mycotrophic Trichoderma (Ascomycota) to feed on dead plant biomass.</title>
        <authorList>
            <consortium name="DOE Joint Genome Institute"/>
            <person name="Aerts A."/>
            <person name="Atanasova L."/>
            <person name="Chenthamara K."/>
            <person name="Zhang J."/>
            <person name="Grujic M."/>
            <person name="Henrissat B."/>
            <person name="Kuo A."/>
            <person name="Salamov A."/>
            <person name="Lipzen A."/>
            <person name="Labutti K."/>
            <person name="Barry K."/>
            <person name="Miao Y."/>
            <person name="Rahimi M.J."/>
            <person name="Shen Q."/>
            <person name="Grigoriev I.V."/>
            <person name="Kubicek C.P."/>
            <person name="Druzhinina I.S."/>
        </authorList>
    </citation>
    <scope>NUCLEOTIDE SEQUENCE [LARGE SCALE GENOMIC DNA]</scope>
    <source>
        <strain evidence="2 3">CBS 433.97</strain>
    </source>
</reference>
<dbReference type="OrthoDB" id="4900652at2759"/>
<name>A0A2T3ZFH6_TRIA4</name>
<feature type="compositionally biased region" description="Polar residues" evidence="1">
    <location>
        <begin position="56"/>
        <end position="80"/>
    </location>
</feature>
<feature type="compositionally biased region" description="Polar residues" evidence="1">
    <location>
        <begin position="1"/>
        <end position="23"/>
    </location>
</feature>
<protein>
    <submittedName>
        <fullName evidence="2">Uncharacterized protein</fullName>
    </submittedName>
</protein>
<dbReference type="Proteomes" id="UP000240493">
    <property type="component" value="Unassembled WGS sequence"/>
</dbReference>
<dbReference type="AlphaFoldDB" id="A0A2T3ZFH6"/>
<keyword evidence="3" id="KW-1185">Reference proteome</keyword>
<proteinExistence type="predicted"/>
<accession>A0A2T3ZFH6</accession>
<gene>
    <name evidence="2" type="ORF">M441DRAFT_455560</name>
</gene>
<evidence type="ECO:0000313" key="2">
    <source>
        <dbReference type="EMBL" id="PTB43561.1"/>
    </source>
</evidence>
<feature type="region of interest" description="Disordered" evidence="1">
    <location>
        <begin position="1"/>
        <end position="261"/>
    </location>
</feature>
<evidence type="ECO:0000313" key="3">
    <source>
        <dbReference type="Proteomes" id="UP000240493"/>
    </source>
</evidence>